<dbReference type="Proteomes" id="UP000248557">
    <property type="component" value="Unassembled WGS sequence"/>
</dbReference>
<accession>A0A328Q306</accession>
<dbReference type="RefSeq" id="WP_011406034.1">
    <property type="nucleotide sequence ID" value="NZ_CATZNA010000070.1"/>
</dbReference>
<dbReference type="EMBL" id="NGJK01000023">
    <property type="protein sequence ID" value="RAP03464.1"/>
    <property type="molecule type" value="Genomic_DNA"/>
</dbReference>
<protein>
    <recommendedName>
        <fullName evidence="3">Pseudomurein-binding protein</fullName>
    </recommendedName>
</protein>
<organism evidence="1 2">
    <name type="scientific">Methanosphaera stadtmanae</name>
    <dbReference type="NCBI Taxonomy" id="2317"/>
    <lineage>
        <taxon>Archaea</taxon>
        <taxon>Methanobacteriati</taxon>
        <taxon>Methanobacteriota</taxon>
        <taxon>Methanomada group</taxon>
        <taxon>Methanobacteria</taxon>
        <taxon>Methanobacteriales</taxon>
        <taxon>Methanobacteriaceae</taxon>
        <taxon>Methanosphaera</taxon>
    </lineage>
</organism>
<dbReference type="GeneID" id="3855069"/>
<gene>
    <name evidence="1" type="ORF">CA615_02160</name>
</gene>
<evidence type="ECO:0008006" key="3">
    <source>
        <dbReference type="Google" id="ProtNLM"/>
    </source>
</evidence>
<reference evidence="1 2" key="1">
    <citation type="submission" date="2017-05" db="EMBL/GenBank/DDBJ databases">
        <title>Host range expansion of the Methanosphaera genus to humans and monogastric animals involves recent and extensive reduction in genome content.</title>
        <authorList>
            <person name="Hoedt E.C."/>
            <person name="Volmer J.G."/>
            <person name="Parks D.H."/>
            <person name="Rosewarne C.P."/>
            <person name="Denman S.E."/>
            <person name="Mcsweeney C.S."/>
            <person name="O Cuiv P."/>
            <person name="Hugenholtz P."/>
            <person name="Tyson G.W."/>
            <person name="Morrison M."/>
        </authorList>
    </citation>
    <scope>NUCLEOTIDE SEQUENCE [LARGE SCALE GENOMIC DNA]</scope>
    <source>
        <strain evidence="1 2">PA5</strain>
    </source>
</reference>
<proteinExistence type="predicted"/>
<evidence type="ECO:0000313" key="1">
    <source>
        <dbReference type="EMBL" id="RAP03464.1"/>
    </source>
</evidence>
<name>A0A328Q306_9EURY</name>
<sequence length="79" mass="9581">MKIKKEVKKELTKEEYSDFIKKVISINEKQKSMPSYVMIDDVKIYKNEYIEAIENVNKFILENGRHPETITIYVKRRRK</sequence>
<dbReference type="InterPro" id="IPR018975">
    <property type="entry name" value="Pseudomurein-binding_repeat"/>
</dbReference>
<dbReference type="Pfam" id="PF09373">
    <property type="entry name" value="PMBR"/>
    <property type="match status" value="2"/>
</dbReference>
<dbReference type="AlphaFoldDB" id="A0A328Q306"/>
<evidence type="ECO:0000313" key="2">
    <source>
        <dbReference type="Proteomes" id="UP000248557"/>
    </source>
</evidence>
<comment type="caution">
    <text evidence="1">The sequence shown here is derived from an EMBL/GenBank/DDBJ whole genome shotgun (WGS) entry which is preliminary data.</text>
</comment>